<dbReference type="PANTHER" id="PTHR45651:SF50">
    <property type="entry name" value="CYCLIC NUCLEOTIDE-GATED ION CHANNEL 2"/>
    <property type="match status" value="1"/>
</dbReference>
<gene>
    <name evidence="4" type="ORF">L195_g026379</name>
</gene>
<proteinExistence type="predicted"/>
<dbReference type="PANTHER" id="PTHR45651">
    <property type="entry name" value="CYCLIC NUCLEOTIDE-GATED ION CHANNEL 15-RELATED-RELATED"/>
    <property type="match status" value="1"/>
</dbReference>
<dbReference type="SUPFAM" id="SSF81324">
    <property type="entry name" value="Voltage-gated potassium channels"/>
    <property type="match status" value="1"/>
</dbReference>
<protein>
    <submittedName>
        <fullName evidence="4">Cyclic nucleotide-gated ion channel 2-like protein</fullName>
    </submittedName>
</protein>
<feature type="transmembrane region" description="Helical" evidence="3">
    <location>
        <begin position="37"/>
        <end position="59"/>
    </location>
</feature>
<evidence type="ECO:0000313" key="4">
    <source>
        <dbReference type="EMBL" id="PNY03056.1"/>
    </source>
</evidence>
<dbReference type="Proteomes" id="UP000236291">
    <property type="component" value="Unassembled WGS sequence"/>
</dbReference>
<keyword evidence="3" id="KW-0472">Membrane</keyword>
<organism evidence="4 5">
    <name type="scientific">Trifolium pratense</name>
    <name type="common">Red clover</name>
    <dbReference type="NCBI Taxonomy" id="57577"/>
    <lineage>
        <taxon>Eukaryota</taxon>
        <taxon>Viridiplantae</taxon>
        <taxon>Streptophyta</taxon>
        <taxon>Embryophyta</taxon>
        <taxon>Tracheophyta</taxon>
        <taxon>Spermatophyta</taxon>
        <taxon>Magnoliopsida</taxon>
        <taxon>eudicotyledons</taxon>
        <taxon>Gunneridae</taxon>
        <taxon>Pentapetalae</taxon>
        <taxon>rosids</taxon>
        <taxon>fabids</taxon>
        <taxon>Fabales</taxon>
        <taxon>Fabaceae</taxon>
        <taxon>Papilionoideae</taxon>
        <taxon>50 kb inversion clade</taxon>
        <taxon>NPAAA clade</taxon>
        <taxon>Hologalegina</taxon>
        <taxon>IRL clade</taxon>
        <taxon>Trifolieae</taxon>
        <taxon>Trifolium</taxon>
    </lineage>
</organism>
<feature type="transmembrane region" description="Helical" evidence="3">
    <location>
        <begin position="213"/>
        <end position="235"/>
    </location>
</feature>
<evidence type="ECO:0000256" key="3">
    <source>
        <dbReference type="SAM" id="Phobius"/>
    </source>
</evidence>
<keyword evidence="1" id="KW-0813">Transport</keyword>
<dbReference type="GO" id="GO:0016020">
    <property type="term" value="C:membrane"/>
    <property type="evidence" value="ECO:0007669"/>
    <property type="project" value="UniProtKB-SubCell"/>
</dbReference>
<sequence length="357" mass="40609">MESLQKFTRAVTTWKIWGLSGKALDPRSKRVQIWNRALLLARGVALVMDPLFVYALSIGRKGGSPCLYMDGGLALVFTVARSLLDAVHLLHIGLQLRSAYVSRKSLVVGCGELVWDARATASAYMRAFKGFWFDIFVILPVPQVVGACWYVLAIQRIASCLQQQCERSAGCNLALSCSEEICSRSLCGGNSTMMSKLVCLDVKGPFRHGIYRWALNVVSSNSLAFRILYPIYWGLTTFSTFGNDLEPTSNWLEVIFSICIIVAGLLLFTLFIGNIQVFLDGVMEKKRNMQLRSRDMEWWMRRRQLPSRLRQRVRHFERERWAATGGEDEMELMKDLPEGLRRDIEQYLIEDDGDQRA</sequence>
<reference evidence="4 5" key="2">
    <citation type="journal article" date="2017" name="Front. Plant Sci.">
        <title>Gene Classification and Mining of Molecular Markers Useful in Red Clover (Trifolium pratense) Breeding.</title>
        <authorList>
            <person name="Istvanek J."/>
            <person name="Dluhosova J."/>
            <person name="Dluhos P."/>
            <person name="Patkova L."/>
            <person name="Nedelnik J."/>
            <person name="Repkova J."/>
        </authorList>
    </citation>
    <scope>NUCLEOTIDE SEQUENCE [LARGE SCALE GENOMIC DNA]</scope>
    <source>
        <strain evidence="5">cv. Tatra</strain>
        <tissue evidence="4">Young leaves</tissue>
    </source>
</reference>
<dbReference type="InterPro" id="IPR018490">
    <property type="entry name" value="cNMP-bd_dom_sf"/>
</dbReference>
<keyword evidence="1" id="KW-0406">Ion transport</keyword>
<evidence type="ECO:0000256" key="1">
    <source>
        <dbReference type="ARBA" id="ARBA00023286"/>
    </source>
</evidence>
<dbReference type="EMBL" id="ASHM01022150">
    <property type="protein sequence ID" value="PNY03056.1"/>
    <property type="molecule type" value="Genomic_DNA"/>
</dbReference>
<dbReference type="Gene3D" id="1.10.287.70">
    <property type="match status" value="1"/>
</dbReference>
<name>A0A2K3NJ31_TRIPR</name>
<comment type="caution">
    <text evidence="4">The sequence shown here is derived from an EMBL/GenBank/DDBJ whole genome shotgun (WGS) entry which is preliminary data.</text>
</comment>
<keyword evidence="3" id="KW-1133">Transmembrane helix</keyword>
<accession>A0A2K3NJ31</accession>
<dbReference type="Gene3D" id="1.10.287.630">
    <property type="entry name" value="Helix hairpin bin"/>
    <property type="match status" value="1"/>
</dbReference>
<dbReference type="SUPFAM" id="SSF51206">
    <property type="entry name" value="cAMP-binding domain-like"/>
    <property type="match status" value="1"/>
</dbReference>
<keyword evidence="3" id="KW-0812">Transmembrane</keyword>
<keyword evidence="2" id="KW-0407">Ion channel</keyword>
<keyword evidence="1" id="KW-1071">Ligand-gated ion channel</keyword>
<feature type="transmembrane region" description="Helical" evidence="3">
    <location>
        <begin position="255"/>
        <end position="279"/>
    </location>
</feature>
<dbReference type="STRING" id="57577.A0A2K3NJ31"/>
<reference evidence="4 5" key="1">
    <citation type="journal article" date="2014" name="Am. J. Bot.">
        <title>Genome assembly and annotation for red clover (Trifolium pratense; Fabaceae).</title>
        <authorList>
            <person name="Istvanek J."/>
            <person name="Jaros M."/>
            <person name="Krenek A."/>
            <person name="Repkova J."/>
        </authorList>
    </citation>
    <scope>NUCLEOTIDE SEQUENCE [LARGE SCALE GENOMIC DNA]</scope>
    <source>
        <strain evidence="5">cv. Tatra</strain>
        <tissue evidence="4">Young leaves</tissue>
    </source>
</reference>
<dbReference type="AlphaFoldDB" id="A0A2K3NJ31"/>
<dbReference type="GO" id="GO:0034220">
    <property type="term" value="P:monoatomic ion transmembrane transport"/>
    <property type="evidence" value="ECO:0007669"/>
    <property type="project" value="UniProtKB-KW"/>
</dbReference>
<evidence type="ECO:0000313" key="5">
    <source>
        <dbReference type="Proteomes" id="UP000236291"/>
    </source>
</evidence>
<feature type="transmembrane region" description="Helical" evidence="3">
    <location>
        <begin position="131"/>
        <end position="152"/>
    </location>
</feature>
<evidence type="ECO:0000256" key="2">
    <source>
        <dbReference type="ARBA" id="ARBA00023303"/>
    </source>
</evidence>